<dbReference type="RefSeq" id="WP_270123708.1">
    <property type="nucleotide sequence ID" value="NZ_BAAAOM010000004.1"/>
</dbReference>
<dbReference type="PROSITE" id="PS50977">
    <property type="entry name" value="HTH_TETR_2"/>
    <property type="match status" value="1"/>
</dbReference>
<dbReference type="GO" id="GO:0000976">
    <property type="term" value="F:transcription cis-regulatory region binding"/>
    <property type="evidence" value="ECO:0007669"/>
    <property type="project" value="TreeGrafter"/>
</dbReference>
<keyword evidence="2 4" id="KW-0238">DNA-binding</keyword>
<evidence type="ECO:0000256" key="4">
    <source>
        <dbReference type="PROSITE-ProRule" id="PRU00335"/>
    </source>
</evidence>
<evidence type="ECO:0000313" key="9">
    <source>
        <dbReference type="Proteomes" id="UP001183604"/>
    </source>
</evidence>
<gene>
    <name evidence="7" type="ORF">J2S69_002245</name>
    <name evidence="6" type="ORF">O2L01_19600</name>
</gene>
<feature type="DNA-binding region" description="H-T-H motif" evidence="4">
    <location>
        <begin position="36"/>
        <end position="55"/>
    </location>
</feature>
<evidence type="ECO:0000259" key="5">
    <source>
        <dbReference type="PROSITE" id="PS50977"/>
    </source>
</evidence>
<dbReference type="Pfam" id="PF00440">
    <property type="entry name" value="TetR_N"/>
    <property type="match status" value="1"/>
</dbReference>
<dbReference type="InterPro" id="IPR009057">
    <property type="entry name" value="Homeodomain-like_sf"/>
</dbReference>
<dbReference type="SUPFAM" id="SSF46689">
    <property type="entry name" value="Homeodomain-like"/>
    <property type="match status" value="1"/>
</dbReference>
<evidence type="ECO:0000256" key="3">
    <source>
        <dbReference type="ARBA" id="ARBA00023163"/>
    </source>
</evidence>
<evidence type="ECO:0000256" key="1">
    <source>
        <dbReference type="ARBA" id="ARBA00023015"/>
    </source>
</evidence>
<evidence type="ECO:0000313" key="6">
    <source>
        <dbReference type="EMBL" id="MDA1387210.1"/>
    </source>
</evidence>
<protein>
    <submittedName>
        <fullName evidence="6 7">AcrR family transcriptional regulator</fullName>
    </submittedName>
</protein>
<accession>A0A9X3SW03</accession>
<comment type="caution">
    <text evidence="6">The sequence shown here is derived from an EMBL/GenBank/DDBJ whole genome shotgun (WGS) entry which is preliminary data.</text>
</comment>
<keyword evidence="3" id="KW-0804">Transcription</keyword>
<organism evidence="6 8">
    <name type="scientific">Glycomyces lechevalierae</name>
    <dbReference type="NCBI Taxonomy" id="256034"/>
    <lineage>
        <taxon>Bacteria</taxon>
        <taxon>Bacillati</taxon>
        <taxon>Actinomycetota</taxon>
        <taxon>Actinomycetes</taxon>
        <taxon>Glycomycetales</taxon>
        <taxon>Glycomycetaceae</taxon>
        <taxon>Glycomyces</taxon>
    </lineage>
</organism>
<reference evidence="6" key="1">
    <citation type="submission" date="2022-12" db="EMBL/GenBank/DDBJ databases">
        <title>Gycomyces niveus sp.nov., a novel actinomycete isolated from soil in Shouguang.</title>
        <authorList>
            <person name="Yang X."/>
        </authorList>
    </citation>
    <scope>NUCLEOTIDE SEQUENCE</scope>
    <source>
        <strain evidence="6">DSM 44724</strain>
    </source>
</reference>
<dbReference type="Gene3D" id="1.10.357.10">
    <property type="entry name" value="Tetracycline Repressor, domain 2"/>
    <property type="match status" value="1"/>
</dbReference>
<dbReference type="Proteomes" id="UP001145799">
    <property type="component" value="Unassembled WGS sequence"/>
</dbReference>
<dbReference type="PANTHER" id="PTHR30055:SF234">
    <property type="entry name" value="HTH-TYPE TRANSCRIPTIONAL REGULATOR BETI"/>
    <property type="match status" value="1"/>
</dbReference>
<dbReference type="Pfam" id="PF21597">
    <property type="entry name" value="TetR_C_43"/>
    <property type="match status" value="1"/>
</dbReference>
<dbReference type="EMBL" id="JAVDYD010000001">
    <property type="protein sequence ID" value="MDR7338526.1"/>
    <property type="molecule type" value="Genomic_DNA"/>
</dbReference>
<proteinExistence type="predicted"/>
<dbReference type="GO" id="GO:0003700">
    <property type="term" value="F:DNA-binding transcription factor activity"/>
    <property type="evidence" value="ECO:0007669"/>
    <property type="project" value="TreeGrafter"/>
</dbReference>
<dbReference type="EMBL" id="JAPZVQ010000014">
    <property type="protein sequence ID" value="MDA1387210.1"/>
    <property type="molecule type" value="Genomic_DNA"/>
</dbReference>
<keyword evidence="9" id="KW-1185">Reference proteome</keyword>
<keyword evidence="1" id="KW-0805">Transcription regulation</keyword>
<evidence type="ECO:0000313" key="8">
    <source>
        <dbReference type="Proteomes" id="UP001145799"/>
    </source>
</evidence>
<dbReference type="AlphaFoldDB" id="A0A9X3SW03"/>
<dbReference type="PRINTS" id="PR00455">
    <property type="entry name" value="HTHTETR"/>
</dbReference>
<dbReference type="Proteomes" id="UP001183604">
    <property type="component" value="Unassembled WGS sequence"/>
</dbReference>
<dbReference type="InterPro" id="IPR001647">
    <property type="entry name" value="HTH_TetR"/>
</dbReference>
<dbReference type="InterPro" id="IPR049445">
    <property type="entry name" value="TetR_SbtR-like_C"/>
</dbReference>
<dbReference type="PANTHER" id="PTHR30055">
    <property type="entry name" value="HTH-TYPE TRANSCRIPTIONAL REGULATOR RUTR"/>
    <property type="match status" value="1"/>
</dbReference>
<evidence type="ECO:0000313" key="7">
    <source>
        <dbReference type="EMBL" id="MDR7338526.1"/>
    </source>
</evidence>
<dbReference type="SUPFAM" id="SSF48498">
    <property type="entry name" value="Tetracyclin repressor-like, C-terminal domain"/>
    <property type="match status" value="1"/>
</dbReference>
<reference evidence="7 9" key="2">
    <citation type="submission" date="2023-07" db="EMBL/GenBank/DDBJ databases">
        <title>Sequencing the genomes of 1000 actinobacteria strains.</title>
        <authorList>
            <person name="Klenk H.-P."/>
        </authorList>
    </citation>
    <scope>NUCLEOTIDE SEQUENCE [LARGE SCALE GENOMIC DNA]</scope>
    <source>
        <strain evidence="7 9">DSM 44724</strain>
    </source>
</reference>
<sequence length="190" mass="20024">MSTPNERPLRADAVRNRRRALDAATTLLAEAGTTLSVDAIAKRAGMGTGTVVRAFGGKDALIDAAVAELLEPIVKRGRELRNGDEGLESLRAFMRELMAFQAAHYAVSDQLGGLDLPATGKLRAELVEIVAGMVKRARERGEIRDDIAPAAITALLGETAFAIAKASNDTPALADAFITVLFDGLRPASG</sequence>
<dbReference type="InterPro" id="IPR036271">
    <property type="entry name" value="Tet_transcr_reg_TetR-rel_C_sf"/>
</dbReference>
<dbReference type="InterPro" id="IPR050109">
    <property type="entry name" value="HTH-type_TetR-like_transc_reg"/>
</dbReference>
<evidence type="ECO:0000256" key="2">
    <source>
        <dbReference type="ARBA" id="ARBA00023125"/>
    </source>
</evidence>
<feature type="domain" description="HTH tetR-type" evidence="5">
    <location>
        <begin position="14"/>
        <end position="73"/>
    </location>
</feature>
<name>A0A9X3SW03_9ACTN</name>